<dbReference type="Pfam" id="PF01243">
    <property type="entry name" value="PNPOx_N"/>
    <property type="match status" value="1"/>
</dbReference>
<dbReference type="OrthoDB" id="4772335at2"/>
<evidence type="ECO:0000313" key="3">
    <source>
        <dbReference type="Proteomes" id="UP000260680"/>
    </source>
</evidence>
<comment type="caution">
    <text evidence="2">The sequence shown here is derived from an EMBL/GenBank/DDBJ whole genome shotgun (WGS) entry which is preliminary data.</text>
</comment>
<dbReference type="Proteomes" id="UP000260680">
    <property type="component" value="Unassembled WGS sequence"/>
</dbReference>
<reference evidence="2 3" key="1">
    <citation type="submission" date="2018-07" db="EMBL/GenBank/DDBJ databases">
        <title>New species, Clostridium PI-S10-A1B.</title>
        <authorList>
            <person name="Krishna G."/>
            <person name="Summeta K."/>
            <person name="Shikha S."/>
            <person name="Prabhu P.B."/>
            <person name="Suresh K."/>
        </authorList>
    </citation>
    <scope>NUCLEOTIDE SEQUENCE [LARGE SCALE GENOMIC DNA]</scope>
    <source>
        <strain evidence="2 3">PI-S10-A1B</strain>
    </source>
</reference>
<feature type="domain" description="Pyridoxamine 5'-phosphate oxidase N-terminal" evidence="1">
    <location>
        <begin position="24"/>
        <end position="137"/>
    </location>
</feature>
<dbReference type="Gene3D" id="2.30.110.10">
    <property type="entry name" value="Electron Transport, Fmn-binding Protein, Chain A"/>
    <property type="match status" value="1"/>
</dbReference>
<dbReference type="InterPro" id="IPR011576">
    <property type="entry name" value="Pyridox_Oxase_N"/>
</dbReference>
<accession>A0A3E2NJ47</accession>
<dbReference type="InterPro" id="IPR012349">
    <property type="entry name" value="Split_barrel_FMN-bd"/>
</dbReference>
<evidence type="ECO:0000259" key="1">
    <source>
        <dbReference type="Pfam" id="PF01243"/>
    </source>
</evidence>
<dbReference type="AlphaFoldDB" id="A0A3E2NJ47"/>
<sequence length="162" mass="18396">MIYLKKKERSNMDKIIEKALEGFEKEIGQDKLMVLATRNKEGVSARTVNIYTYEGCFYFVTEADSNKYEQISKNNSVALSIDAIQIRGIGTLLSHPLSDSNEQIIGYVQSGLPHHFDRYKGDPAMRLIKITPSYASFLSMETGNGYVIDYKNQTAMPIEHKM</sequence>
<dbReference type="SUPFAM" id="SSF50475">
    <property type="entry name" value="FMN-binding split barrel"/>
    <property type="match status" value="1"/>
</dbReference>
<proteinExistence type="predicted"/>
<protein>
    <recommendedName>
        <fullName evidence="1">Pyridoxamine 5'-phosphate oxidase N-terminal domain-containing protein</fullName>
    </recommendedName>
</protein>
<gene>
    <name evidence="2" type="ORF">DS742_00375</name>
</gene>
<name>A0A3E2NJ47_9FIRM</name>
<organism evidence="2 3">
    <name type="scientific">Lacrimispora amygdalina</name>
    <dbReference type="NCBI Taxonomy" id="253257"/>
    <lineage>
        <taxon>Bacteria</taxon>
        <taxon>Bacillati</taxon>
        <taxon>Bacillota</taxon>
        <taxon>Clostridia</taxon>
        <taxon>Lachnospirales</taxon>
        <taxon>Lachnospiraceae</taxon>
        <taxon>Lacrimispora</taxon>
    </lineage>
</organism>
<dbReference type="EMBL" id="QOHO01000002">
    <property type="protein sequence ID" value="RFZ80951.1"/>
    <property type="molecule type" value="Genomic_DNA"/>
</dbReference>
<evidence type="ECO:0000313" key="2">
    <source>
        <dbReference type="EMBL" id="RFZ80951.1"/>
    </source>
</evidence>